<dbReference type="InterPro" id="IPR043732">
    <property type="entry name" value="DUF5675"/>
</dbReference>
<accession>A0ABW8PB11</accession>
<evidence type="ECO:0000313" key="3">
    <source>
        <dbReference type="Proteomes" id="UP001621706"/>
    </source>
</evidence>
<keyword evidence="3" id="KW-1185">Reference proteome</keyword>
<proteinExistence type="predicted"/>
<comment type="caution">
    <text evidence="2">The sequence shown here is derived from an EMBL/GenBank/DDBJ whole genome shotgun (WGS) entry which is preliminary data.</text>
</comment>
<dbReference type="Proteomes" id="UP001621706">
    <property type="component" value="Unassembled WGS sequence"/>
</dbReference>
<feature type="domain" description="DUF5675" evidence="1">
    <location>
        <begin position="5"/>
        <end position="116"/>
    </location>
</feature>
<protein>
    <submittedName>
        <fullName evidence="2">DUF5675 family protein</fullName>
    </submittedName>
</protein>
<dbReference type="Pfam" id="PF18925">
    <property type="entry name" value="DUF5675"/>
    <property type="match status" value="1"/>
</dbReference>
<dbReference type="RefSeq" id="WP_088400940.1">
    <property type="nucleotide sequence ID" value="NZ_JAZGZP010000017.1"/>
</dbReference>
<reference evidence="2 3" key="1">
    <citation type="submission" date="2024-02" db="EMBL/GenBank/DDBJ databases">
        <title>Comparative Genomic Analysis of Flavobacterium Species Causing Columnaris Disease of Freshwater Fish in Thailand: Insights into Virulence and Resistance Mechanisms.</title>
        <authorList>
            <person name="Nguyen D."/>
            <person name="Chokmangmeepisarn P."/>
            <person name="Khianchaikhan K."/>
            <person name="Morishita M."/>
            <person name="Bunnoy A."/>
            <person name="Rodkhum C."/>
        </authorList>
    </citation>
    <scope>NUCLEOTIDE SEQUENCE [LARGE SCALE GENOMIC DNA]</scope>
    <source>
        <strain evidence="2 3">CNRT2201</strain>
    </source>
</reference>
<dbReference type="EMBL" id="JAZGZP010000017">
    <property type="protein sequence ID" value="MFK7001501.1"/>
    <property type="molecule type" value="Genomic_DNA"/>
</dbReference>
<organism evidence="2 3">
    <name type="scientific">Flavobacterium oreochromis</name>
    <dbReference type="NCBI Taxonomy" id="2906078"/>
    <lineage>
        <taxon>Bacteria</taxon>
        <taxon>Pseudomonadati</taxon>
        <taxon>Bacteroidota</taxon>
        <taxon>Flavobacteriia</taxon>
        <taxon>Flavobacteriales</taxon>
        <taxon>Flavobacteriaceae</taxon>
        <taxon>Flavobacterium</taxon>
    </lineage>
</organism>
<name>A0ABW8PB11_9FLAO</name>
<evidence type="ECO:0000259" key="1">
    <source>
        <dbReference type="Pfam" id="PF18925"/>
    </source>
</evidence>
<sequence>MMLFLNRTYFPEGTNGKLICEGKILCYTIELPWKNNEKKVSSIPEGKYFLQKRFSSKYKHHLEIVGVPQRSLILVHPANYALQELQDCIAPVSKICSAGVGNYSKKAFKVVLEKVNRAIEEGETVTLIVES</sequence>
<evidence type="ECO:0000313" key="2">
    <source>
        <dbReference type="EMBL" id="MFK7001501.1"/>
    </source>
</evidence>
<gene>
    <name evidence="2" type="ORF">V3I07_11415</name>
</gene>